<organism evidence="2 3">
    <name type="scientific">Pleuronectes platessa</name>
    <name type="common">European plaice</name>
    <dbReference type="NCBI Taxonomy" id="8262"/>
    <lineage>
        <taxon>Eukaryota</taxon>
        <taxon>Metazoa</taxon>
        <taxon>Chordata</taxon>
        <taxon>Craniata</taxon>
        <taxon>Vertebrata</taxon>
        <taxon>Euteleostomi</taxon>
        <taxon>Actinopterygii</taxon>
        <taxon>Neopterygii</taxon>
        <taxon>Teleostei</taxon>
        <taxon>Neoteleostei</taxon>
        <taxon>Acanthomorphata</taxon>
        <taxon>Carangaria</taxon>
        <taxon>Pleuronectiformes</taxon>
        <taxon>Pleuronectoidei</taxon>
        <taxon>Pleuronectidae</taxon>
        <taxon>Pleuronectes</taxon>
    </lineage>
</organism>
<comment type="caution">
    <text evidence="2">The sequence shown here is derived from an EMBL/GenBank/DDBJ whole genome shotgun (WGS) entry which is preliminary data.</text>
</comment>
<protein>
    <submittedName>
        <fullName evidence="2">Uncharacterized protein</fullName>
    </submittedName>
</protein>
<reference evidence="2" key="1">
    <citation type="submission" date="2020-03" db="EMBL/GenBank/DDBJ databases">
        <authorList>
            <person name="Weist P."/>
        </authorList>
    </citation>
    <scope>NUCLEOTIDE SEQUENCE</scope>
</reference>
<proteinExistence type="predicted"/>
<evidence type="ECO:0000313" key="2">
    <source>
        <dbReference type="EMBL" id="CAB1458960.1"/>
    </source>
</evidence>
<dbReference type="Proteomes" id="UP001153269">
    <property type="component" value="Unassembled WGS sequence"/>
</dbReference>
<evidence type="ECO:0000313" key="3">
    <source>
        <dbReference type="Proteomes" id="UP001153269"/>
    </source>
</evidence>
<sequence length="104" mass="11542">MALKNTFHPVDPARVLPMPCECWAGRTPSEGTALTTRLGRDSDRSWQLGSVQMTGSPKMHILVDQGFISSHKLHRYNKLSAETQSGEARPTPKSRTDPCEHTPD</sequence>
<evidence type="ECO:0000256" key="1">
    <source>
        <dbReference type="SAM" id="MobiDB-lite"/>
    </source>
</evidence>
<dbReference type="EMBL" id="CADEAL010004409">
    <property type="protein sequence ID" value="CAB1458960.1"/>
    <property type="molecule type" value="Genomic_DNA"/>
</dbReference>
<accession>A0A9N7W0F8</accession>
<dbReference type="AlphaFoldDB" id="A0A9N7W0F8"/>
<name>A0A9N7W0F8_PLEPL</name>
<gene>
    <name evidence="2" type="ORF">PLEPLA_LOCUS46795</name>
</gene>
<keyword evidence="3" id="KW-1185">Reference proteome</keyword>
<feature type="compositionally biased region" description="Basic and acidic residues" evidence="1">
    <location>
        <begin position="94"/>
        <end position="104"/>
    </location>
</feature>
<feature type="region of interest" description="Disordered" evidence="1">
    <location>
        <begin position="80"/>
        <end position="104"/>
    </location>
</feature>